<sequence>MIDHILVFAVLINILAFASLWYDKAQAVAGGRRIPEVHLLGMALFGGTPGAFLGRHLFRHKTRKQPFSIILQVILVLQIGVIIGLFLVPM</sequence>
<accession>A0A0H0XRS0</accession>
<name>A0A0H0XRS0_9SPHN</name>
<organism evidence="2 3">
    <name type="scientific">Aurantiacibacter marinus</name>
    <dbReference type="NCBI Taxonomy" id="874156"/>
    <lineage>
        <taxon>Bacteria</taxon>
        <taxon>Pseudomonadati</taxon>
        <taxon>Pseudomonadota</taxon>
        <taxon>Alphaproteobacteria</taxon>
        <taxon>Sphingomonadales</taxon>
        <taxon>Erythrobacteraceae</taxon>
        <taxon>Aurantiacibacter</taxon>
    </lineage>
</organism>
<feature type="transmembrane region" description="Helical" evidence="1">
    <location>
        <begin position="5"/>
        <end position="22"/>
    </location>
</feature>
<evidence type="ECO:0000313" key="3">
    <source>
        <dbReference type="Proteomes" id="UP000053455"/>
    </source>
</evidence>
<dbReference type="InterPro" id="IPR010718">
    <property type="entry name" value="DUF1294"/>
</dbReference>
<dbReference type="AlphaFoldDB" id="A0A0H0XRS0"/>
<keyword evidence="1" id="KW-0812">Transmembrane</keyword>
<evidence type="ECO:0000256" key="1">
    <source>
        <dbReference type="SAM" id="Phobius"/>
    </source>
</evidence>
<feature type="transmembrane region" description="Helical" evidence="1">
    <location>
        <begin position="69"/>
        <end position="88"/>
    </location>
</feature>
<dbReference type="RefSeq" id="WP_047092915.1">
    <property type="nucleotide sequence ID" value="NZ_LBHU01000001.1"/>
</dbReference>
<dbReference type="Pfam" id="PF06961">
    <property type="entry name" value="DUF1294"/>
    <property type="match status" value="1"/>
</dbReference>
<dbReference type="EMBL" id="LBHU01000001">
    <property type="protein sequence ID" value="KLI65039.1"/>
    <property type="molecule type" value="Genomic_DNA"/>
</dbReference>
<feature type="transmembrane region" description="Helical" evidence="1">
    <location>
        <begin position="37"/>
        <end position="57"/>
    </location>
</feature>
<proteinExistence type="predicted"/>
<reference evidence="2 3" key="1">
    <citation type="submission" date="2015-04" db="EMBL/GenBank/DDBJ databases">
        <title>The draft genome sequence of Erythrobacter marinus HWDM-33.</title>
        <authorList>
            <person name="Zhuang L."/>
            <person name="Liu Y."/>
            <person name="Shao Z."/>
        </authorList>
    </citation>
    <scope>NUCLEOTIDE SEQUENCE [LARGE SCALE GENOMIC DNA]</scope>
    <source>
        <strain evidence="2 3">HWDM-33</strain>
    </source>
</reference>
<dbReference type="PIRSF" id="PIRSF002599">
    <property type="entry name" value="Cold_shock_A"/>
    <property type="match status" value="1"/>
</dbReference>
<dbReference type="STRING" id="874156.GCA_001021555_00045"/>
<dbReference type="Proteomes" id="UP000053455">
    <property type="component" value="Unassembled WGS sequence"/>
</dbReference>
<keyword evidence="3" id="KW-1185">Reference proteome</keyword>
<comment type="caution">
    <text evidence="2">The sequence shown here is derived from an EMBL/GenBank/DDBJ whole genome shotgun (WGS) entry which is preliminary data.</text>
</comment>
<protein>
    <submittedName>
        <fullName evidence="2">Cold-shock protein</fullName>
    </submittedName>
</protein>
<evidence type="ECO:0000313" key="2">
    <source>
        <dbReference type="EMBL" id="KLI65039.1"/>
    </source>
</evidence>
<keyword evidence="1" id="KW-0472">Membrane</keyword>
<dbReference type="InterPro" id="IPR012156">
    <property type="entry name" value="Cold_shock_CspA"/>
</dbReference>
<dbReference type="GO" id="GO:0003676">
    <property type="term" value="F:nucleic acid binding"/>
    <property type="evidence" value="ECO:0007669"/>
    <property type="project" value="InterPro"/>
</dbReference>
<dbReference type="OrthoDB" id="72963at2"/>
<dbReference type="PATRIC" id="fig|874156.12.peg.1270"/>
<keyword evidence="1" id="KW-1133">Transmembrane helix</keyword>
<gene>
    <name evidence="2" type="ORF">AAV99_06130</name>
</gene>